<evidence type="ECO:0000313" key="11">
    <source>
        <dbReference type="EMBL" id="MBW4670293.1"/>
    </source>
</evidence>
<proteinExistence type="predicted"/>
<feature type="binding site" evidence="9">
    <location>
        <position position="47"/>
    </location>
    <ligand>
        <name>ATP</name>
        <dbReference type="ChEBI" id="CHEBI:30616"/>
    </ligand>
</feature>
<comment type="caution">
    <text evidence="11">The sequence shown here is derived from an EMBL/GenBank/DDBJ whole genome shotgun (WGS) entry which is preliminary data.</text>
</comment>
<dbReference type="Proteomes" id="UP000729701">
    <property type="component" value="Unassembled WGS sequence"/>
</dbReference>
<evidence type="ECO:0000259" key="10">
    <source>
        <dbReference type="PROSITE" id="PS50011"/>
    </source>
</evidence>
<reference evidence="11" key="1">
    <citation type="submission" date="2021-05" db="EMBL/GenBank/DDBJ databases">
        <authorList>
            <person name="Pietrasiak N."/>
            <person name="Ward R."/>
            <person name="Stajich J.E."/>
            <person name="Kurbessoian T."/>
        </authorList>
    </citation>
    <scope>NUCLEOTIDE SEQUENCE</scope>
    <source>
        <strain evidence="11">GSE-NOS-MK-12-04C</strain>
    </source>
</reference>
<keyword evidence="2" id="KW-0723">Serine/threonine-protein kinase</keyword>
<dbReference type="Gene3D" id="1.10.10.1770">
    <property type="entry name" value="Gun4-like"/>
    <property type="match status" value="1"/>
</dbReference>
<dbReference type="EC" id="2.7.11.1" evidence="1"/>
<evidence type="ECO:0000313" key="12">
    <source>
        <dbReference type="Proteomes" id="UP000729701"/>
    </source>
</evidence>
<keyword evidence="6 9" id="KW-0067">ATP-binding</keyword>
<evidence type="ECO:0000256" key="7">
    <source>
        <dbReference type="ARBA" id="ARBA00047899"/>
    </source>
</evidence>
<dbReference type="Pfam" id="PF05419">
    <property type="entry name" value="GUN4"/>
    <property type="match status" value="1"/>
</dbReference>
<dbReference type="Gene3D" id="1.25.40.620">
    <property type="match status" value="1"/>
</dbReference>
<sequence length="486" mass="55403">MIENNSLVGKTLKERYRIEELLGNGGFGITYRAIDKDLSSERPCVVKHLKPQDSDPKVLEIAKKLFDREAKSLQNLGKQHDQIPELFAYFEENGEFYLVQEFIEGHDLTEELIPGKQMDEQAVVELLKNILEVLAFVHDNNIIHRDIKPQNLMRRKQDGKIVVIDFGAVKQISILTSDAKGQPSVSAVVGTPDYMPIEQIMGQANYCSDIYAVGMIGIQALTGRDIINIPIDSTTGELIWRKNINISKSLTKININEGLTKINITESLTDINIGEGLTDINVSDELAYIIDKMVYHDFRKRYHSIDKVLKAFKSPRLNPHLLDEKYTVLLACLKVKDWKGADRETVNLMLEQAGRVKQGYLDIESLKNFPCEILLTIDDLWVKYSNGRFGFSIQNRIWKEIVGGNPNPNWEMYEQFAERVGWHKKYEIIWYGKNLIFDIDQAPRGHLPVGRFGNIFLLKKIVGSFGGFGLNRIEALSLKLSQCESE</sequence>
<dbReference type="Pfam" id="PF00069">
    <property type="entry name" value="Pkinase"/>
    <property type="match status" value="1"/>
</dbReference>
<dbReference type="PANTHER" id="PTHR24363">
    <property type="entry name" value="SERINE/THREONINE PROTEIN KINASE"/>
    <property type="match status" value="1"/>
</dbReference>
<organism evidence="11 12">
    <name type="scientific">Cyanomargarita calcarea GSE-NOS-MK-12-04C</name>
    <dbReference type="NCBI Taxonomy" id="2839659"/>
    <lineage>
        <taxon>Bacteria</taxon>
        <taxon>Bacillati</taxon>
        <taxon>Cyanobacteriota</taxon>
        <taxon>Cyanophyceae</taxon>
        <taxon>Nostocales</taxon>
        <taxon>Cyanomargaritaceae</taxon>
        <taxon>Cyanomargarita</taxon>
    </lineage>
</organism>
<dbReference type="SUPFAM" id="SSF56112">
    <property type="entry name" value="Protein kinase-like (PK-like)"/>
    <property type="match status" value="1"/>
</dbReference>
<dbReference type="PANTHER" id="PTHR24363:SF0">
    <property type="entry name" value="SERINE_THREONINE KINASE LIKE DOMAIN CONTAINING 1"/>
    <property type="match status" value="1"/>
</dbReference>
<evidence type="ECO:0000256" key="2">
    <source>
        <dbReference type="ARBA" id="ARBA00022527"/>
    </source>
</evidence>
<gene>
    <name evidence="11" type="ORF">KME60_23485</name>
</gene>
<protein>
    <recommendedName>
        <fullName evidence="1">non-specific serine/threonine protein kinase</fullName>
        <ecNumber evidence="1">2.7.11.1</ecNumber>
    </recommendedName>
</protein>
<dbReference type="GO" id="GO:0005524">
    <property type="term" value="F:ATP binding"/>
    <property type="evidence" value="ECO:0007669"/>
    <property type="project" value="UniProtKB-UniRule"/>
</dbReference>
<dbReference type="SUPFAM" id="SSF140869">
    <property type="entry name" value="GUN4-like"/>
    <property type="match status" value="1"/>
</dbReference>
<keyword evidence="4 9" id="KW-0547">Nucleotide-binding</keyword>
<evidence type="ECO:0000256" key="8">
    <source>
        <dbReference type="ARBA" id="ARBA00048679"/>
    </source>
</evidence>
<keyword evidence="3" id="KW-0808">Transferase</keyword>
<dbReference type="Gene3D" id="1.10.510.10">
    <property type="entry name" value="Transferase(Phosphotransferase) domain 1"/>
    <property type="match status" value="1"/>
</dbReference>
<evidence type="ECO:0000256" key="6">
    <source>
        <dbReference type="ARBA" id="ARBA00022840"/>
    </source>
</evidence>
<keyword evidence="5" id="KW-0418">Kinase</keyword>
<comment type="catalytic activity">
    <reaction evidence="7">
        <text>L-threonyl-[protein] + ATP = O-phospho-L-threonyl-[protein] + ADP + H(+)</text>
        <dbReference type="Rhea" id="RHEA:46608"/>
        <dbReference type="Rhea" id="RHEA-COMP:11060"/>
        <dbReference type="Rhea" id="RHEA-COMP:11605"/>
        <dbReference type="ChEBI" id="CHEBI:15378"/>
        <dbReference type="ChEBI" id="CHEBI:30013"/>
        <dbReference type="ChEBI" id="CHEBI:30616"/>
        <dbReference type="ChEBI" id="CHEBI:61977"/>
        <dbReference type="ChEBI" id="CHEBI:456216"/>
        <dbReference type="EC" id="2.7.11.1"/>
    </reaction>
</comment>
<dbReference type="InterPro" id="IPR011009">
    <property type="entry name" value="Kinase-like_dom_sf"/>
</dbReference>
<evidence type="ECO:0000256" key="9">
    <source>
        <dbReference type="PROSITE-ProRule" id="PRU10141"/>
    </source>
</evidence>
<dbReference type="InterPro" id="IPR017441">
    <property type="entry name" value="Protein_kinase_ATP_BS"/>
</dbReference>
<dbReference type="InterPro" id="IPR037215">
    <property type="entry name" value="GUN4-like_sf"/>
</dbReference>
<evidence type="ECO:0000256" key="1">
    <source>
        <dbReference type="ARBA" id="ARBA00012513"/>
    </source>
</evidence>
<dbReference type="Gene3D" id="3.30.200.20">
    <property type="entry name" value="Phosphorylase Kinase, domain 1"/>
    <property type="match status" value="1"/>
</dbReference>
<dbReference type="GO" id="GO:0004674">
    <property type="term" value="F:protein serine/threonine kinase activity"/>
    <property type="evidence" value="ECO:0007669"/>
    <property type="project" value="UniProtKB-KW"/>
</dbReference>
<evidence type="ECO:0000256" key="5">
    <source>
        <dbReference type="ARBA" id="ARBA00022777"/>
    </source>
</evidence>
<reference evidence="11" key="2">
    <citation type="journal article" date="2022" name="Microbiol. Resour. Announc.">
        <title>Metagenome Sequencing to Explore Phylogenomics of Terrestrial Cyanobacteria.</title>
        <authorList>
            <person name="Ward R.D."/>
            <person name="Stajich J.E."/>
            <person name="Johansen J.R."/>
            <person name="Huntemann M."/>
            <person name="Clum A."/>
            <person name="Foster B."/>
            <person name="Foster B."/>
            <person name="Roux S."/>
            <person name="Palaniappan K."/>
            <person name="Varghese N."/>
            <person name="Mukherjee S."/>
            <person name="Reddy T.B.K."/>
            <person name="Daum C."/>
            <person name="Copeland A."/>
            <person name="Chen I.A."/>
            <person name="Ivanova N.N."/>
            <person name="Kyrpides N.C."/>
            <person name="Shapiro N."/>
            <person name="Eloe-Fadrosh E.A."/>
            <person name="Pietrasiak N."/>
        </authorList>
    </citation>
    <scope>NUCLEOTIDE SEQUENCE</scope>
    <source>
        <strain evidence="11">GSE-NOS-MK-12-04C</strain>
    </source>
</reference>
<dbReference type="CDD" id="cd14014">
    <property type="entry name" value="STKc_PknB_like"/>
    <property type="match status" value="1"/>
</dbReference>
<dbReference type="InterPro" id="IPR008629">
    <property type="entry name" value="GUN4-like"/>
</dbReference>
<name>A0A951QQW9_9CYAN</name>
<comment type="catalytic activity">
    <reaction evidence="8">
        <text>L-seryl-[protein] + ATP = O-phospho-L-seryl-[protein] + ADP + H(+)</text>
        <dbReference type="Rhea" id="RHEA:17989"/>
        <dbReference type="Rhea" id="RHEA-COMP:9863"/>
        <dbReference type="Rhea" id="RHEA-COMP:11604"/>
        <dbReference type="ChEBI" id="CHEBI:15378"/>
        <dbReference type="ChEBI" id="CHEBI:29999"/>
        <dbReference type="ChEBI" id="CHEBI:30616"/>
        <dbReference type="ChEBI" id="CHEBI:83421"/>
        <dbReference type="ChEBI" id="CHEBI:456216"/>
        <dbReference type="EC" id="2.7.11.1"/>
    </reaction>
</comment>
<feature type="domain" description="Protein kinase" evidence="10">
    <location>
        <begin position="16"/>
        <end position="317"/>
    </location>
</feature>
<dbReference type="PROSITE" id="PS50011">
    <property type="entry name" value="PROTEIN_KINASE_DOM"/>
    <property type="match status" value="1"/>
</dbReference>
<dbReference type="PROSITE" id="PS00107">
    <property type="entry name" value="PROTEIN_KINASE_ATP"/>
    <property type="match status" value="1"/>
</dbReference>
<evidence type="ECO:0000256" key="4">
    <source>
        <dbReference type="ARBA" id="ARBA00022741"/>
    </source>
</evidence>
<dbReference type="EMBL" id="JAHHGZ010000029">
    <property type="protein sequence ID" value="MBW4670293.1"/>
    <property type="molecule type" value="Genomic_DNA"/>
</dbReference>
<accession>A0A951QQW9</accession>
<dbReference type="AlphaFoldDB" id="A0A951QQW9"/>
<evidence type="ECO:0000256" key="3">
    <source>
        <dbReference type="ARBA" id="ARBA00022679"/>
    </source>
</evidence>
<dbReference type="SMART" id="SM00220">
    <property type="entry name" value="S_TKc"/>
    <property type="match status" value="1"/>
</dbReference>
<dbReference type="InterPro" id="IPR000719">
    <property type="entry name" value="Prot_kinase_dom"/>
</dbReference>
<dbReference type="CDD" id="cd16383">
    <property type="entry name" value="GUN4"/>
    <property type="match status" value="1"/>
</dbReference>